<dbReference type="SUPFAM" id="SSF54768">
    <property type="entry name" value="dsRNA-binding domain-like"/>
    <property type="match status" value="2"/>
</dbReference>
<dbReference type="EMBL" id="OV725080">
    <property type="protein sequence ID" value="CAH1398161.1"/>
    <property type="molecule type" value="Genomic_DNA"/>
</dbReference>
<dbReference type="Pfam" id="PF02137">
    <property type="entry name" value="A_deamin"/>
    <property type="match status" value="1"/>
</dbReference>
<dbReference type="GO" id="GO:0008251">
    <property type="term" value="F:tRNA-specific adenosine deaminase activity"/>
    <property type="evidence" value="ECO:0007669"/>
    <property type="project" value="TreeGrafter"/>
</dbReference>
<dbReference type="GO" id="GO:0005730">
    <property type="term" value="C:nucleolus"/>
    <property type="evidence" value="ECO:0007669"/>
    <property type="project" value="TreeGrafter"/>
</dbReference>
<proteinExistence type="predicted"/>
<evidence type="ECO:0000259" key="3">
    <source>
        <dbReference type="PROSITE" id="PS50141"/>
    </source>
</evidence>
<dbReference type="GO" id="GO:0010468">
    <property type="term" value="P:regulation of gene expression"/>
    <property type="evidence" value="ECO:0007669"/>
    <property type="project" value="UniProtKB-ARBA"/>
</dbReference>
<dbReference type="InterPro" id="IPR014720">
    <property type="entry name" value="dsRBD_dom"/>
</dbReference>
<dbReference type="Gene3D" id="3.30.160.20">
    <property type="match status" value="2"/>
</dbReference>
<gene>
    <name evidence="4" type="ORF">NEZAVI_LOCUS7864</name>
</gene>
<feature type="domain" description="DRBM" evidence="2">
    <location>
        <begin position="235"/>
        <end position="298"/>
    </location>
</feature>
<protein>
    <recommendedName>
        <fullName evidence="6">Double-stranded RNA-specific editase Adar</fullName>
    </recommendedName>
</protein>
<dbReference type="Pfam" id="PF00035">
    <property type="entry name" value="dsrm"/>
    <property type="match status" value="2"/>
</dbReference>
<accession>A0A9P0HA02</accession>
<dbReference type="AlphaFoldDB" id="A0A9P0HA02"/>
<dbReference type="PANTHER" id="PTHR10910">
    <property type="entry name" value="EUKARYOTE SPECIFIC DSRNA BINDING PROTEIN"/>
    <property type="match status" value="1"/>
</dbReference>
<dbReference type="GO" id="GO:0006382">
    <property type="term" value="P:adenosine to inosine editing"/>
    <property type="evidence" value="ECO:0007669"/>
    <property type="project" value="TreeGrafter"/>
</dbReference>
<dbReference type="GO" id="GO:0003725">
    <property type="term" value="F:double-stranded RNA binding"/>
    <property type="evidence" value="ECO:0007669"/>
    <property type="project" value="TreeGrafter"/>
</dbReference>
<dbReference type="GO" id="GO:0006396">
    <property type="term" value="P:RNA processing"/>
    <property type="evidence" value="ECO:0007669"/>
    <property type="project" value="InterPro"/>
</dbReference>
<evidence type="ECO:0000256" key="1">
    <source>
        <dbReference type="PROSITE-ProRule" id="PRU00266"/>
    </source>
</evidence>
<dbReference type="SMART" id="SM00358">
    <property type="entry name" value="DSRM"/>
    <property type="match status" value="2"/>
</dbReference>
<evidence type="ECO:0000313" key="5">
    <source>
        <dbReference type="Proteomes" id="UP001152798"/>
    </source>
</evidence>
<sequence>MPNTYHKRALSTNILDENGIVPLKLLYAQREQRLNFDVSKFLRWSKKTSKVAKQIGRNQRHELKSKLRFRTFYCETTNVSNRTIKLENKEIKIGGLKRTQSDTGPIVKRLKKDGCLSASQTPLALLNELRSGLNYKIVLSDGPPHCPNFLATVEVDGILFSGSGNAKKQAKQRAAEAALLTLCPNLLTPQSNNENIDFAEDSPVALESKDSNLSLGQKKARIEMYVAKAMTGGMNPVMALNELMPGLKYECVQESSQKSLCPFIYAVHINNEVYKGSGSNKKSAKAAAARAVLLQKYGNLLHSSVLLAPPSGGPPSILPPTTSPIQLIAANNIAELVVNEYHKVMKGMEEYARRKVLAGVVMTTSQDCTKGQLISVATGTKCISGEYISVKGAVLNDSHAEIISRRGLLRYLYNQLALHGDSSTASDSIFVYDTESKTFKLKPDIRFHLYISTSPCGDARIFSPHDMEGSGDETVDRHPNRQSRGQLRTKIESGEGTIPVKSFEPVQTWDGVIQGERLLTMSCSDKLGKWNVVGIQGSLLSHFVEPIYLHSVVIGSLFHPTHLRRALYSRIENTLEGLPPPYRLNKVLMNTTTSPESRHPGKAPNHAVNWIAGEENVEIVNAITGKTLSGSISRLCKQRLFGKFYGLLNLNLPSRTNVTLQTVPEVYIDAKNAATDYKDAKEHMSAAFLKAGLGVWMKKPIEQDQFVLDVNM</sequence>
<organism evidence="4 5">
    <name type="scientific">Nezara viridula</name>
    <name type="common">Southern green stink bug</name>
    <name type="synonym">Cimex viridulus</name>
    <dbReference type="NCBI Taxonomy" id="85310"/>
    <lineage>
        <taxon>Eukaryota</taxon>
        <taxon>Metazoa</taxon>
        <taxon>Ecdysozoa</taxon>
        <taxon>Arthropoda</taxon>
        <taxon>Hexapoda</taxon>
        <taxon>Insecta</taxon>
        <taxon>Pterygota</taxon>
        <taxon>Neoptera</taxon>
        <taxon>Paraneoptera</taxon>
        <taxon>Hemiptera</taxon>
        <taxon>Heteroptera</taxon>
        <taxon>Panheteroptera</taxon>
        <taxon>Pentatomomorpha</taxon>
        <taxon>Pentatomoidea</taxon>
        <taxon>Pentatomidae</taxon>
        <taxon>Pentatominae</taxon>
        <taxon>Nezara</taxon>
    </lineage>
</organism>
<dbReference type="PROSITE" id="PS50141">
    <property type="entry name" value="A_DEAMIN_EDITASE"/>
    <property type="match status" value="1"/>
</dbReference>
<dbReference type="GO" id="GO:0003726">
    <property type="term" value="F:double-stranded RNA adenosine deaminase activity"/>
    <property type="evidence" value="ECO:0007669"/>
    <property type="project" value="TreeGrafter"/>
</dbReference>
<evidence type="ECO:0000259" key="2">
    <source>
        <dbReference type="PROSITE" id="PS50137"/>
    </source>
</evidence>
<dbReference type="GO" id="GO:0005737">
    <property type="term" value="C:cytoplasm"/>
    <property type="evidence" value="ECO:0007669"/>
    <property type="project" value="TreeGrafter"/>
</dbReference>
<evidence type="ECO:0008006" key="6">
    <source>
        <dbReference type="Google" id="ProtNLM"/>
    </source>
</evidence>
<feature type="domain" description="DRBM" evidence="2">
    <location>
        <begin position="134"/>
        <end position="184"/>
    </location>
</feature>
<reference evidence="4" key="1">
    <citation type="submission" date="2022-01" db="EMBL/GenBank/DDBJ databases">
        <authorList>
            <person name="King R."/>
        </authorList>
    </citation>
    <scope>NUCLEOTIDE SEQUENCE</scope>
</reference>
<dbReference type="PANTHER" id="PTHR10910:SF62">
    <property type="entry name" value="AT07585P-RELATED"/>
    <property type="match status" value="1"/>
</dbReference>
<keyword evidence="1" id="KW-0694">RNA-binding</keyword>
<dbReference type="InterPro" id="IPR002466">
    <property type="entry name" value="A_deamin"/>
</dbReference>
<name>A0A9P0HA02_NEZVI</name>
<dbReference type="Proteomes" id="UP001152798">
    <property type="component" value="Chromosome 4"/>
</dbReference>
<evidence type="ECO:0000313" key="4">
    <source>
        <dbReference type="EMBL" id="CAH1398161.1"/>
    </source>
</evidence>
<dbReference type="PROSITE" id="PS50137">
    <property type="entry name" value="DS_RBD"/>
    <property type="match status" value="2"/>
</dbReference>
<dbReference type="OrthoDB" id="10268011at2759"/>
<dbReference type="SMART" id="SM00552">
    <property type="entry name" value="ADEAMc"/>
    <property type="match status" value="1"/>
</dbReference>
<feature type="domain" description="A to I editase" evidence="3">
    <location>
        <begin position="375"/>
        <end position="706"/>
    </location>
</feature>
<keyword evidence="5" id="KW-1185">Reference proteome</keyword>